<sequence>MTEANAVAWELAELVGPHLGRAERAELYVSIGSGETLLPTGYLMAAVVRLRLSVPDDVIEKCVAWLEGYVGHDAESSLRELVAQFRTSTRIQPSPPQLQRRFLSVAARYRHARSNSISPEAPARSDCR</sequence>
<organism evidence="1 2">
    <name type="scientific">Mycolicibacterium fortuitum subsp. acetamidolyticum</name>
    <dbReference type="NCBI Taxonomy" id="144550"/>
    <lineage>
        <taxon>Bacteria</taxon>
        <taxon>Bacillati</taxon>
        <taxon>Actinomycetota</taxon>
        <taxon>Actinomycetes</taxon>
        <taxon>Mycobacteriales</taxon>
        <taxon>Mycobacteriaceae</taxon>
        <taxon>Mycolicibacterium</taxon>
    </lineage>
</organism>
<gene>
    <name evidence="1" type="ORF">RMCFA_2027</name>
</gene>
<dbReference type="Proteomes" id="UP000069705">
    <property type="component" value="Unassembled WGS sequence"/>
</dbReference>
<reference evidence="2" key="2">
    <citation type="submission" date="2016-02" db="EMBL/GenBank/DDBJ databases">
        <title>Draft genome sequence of five rapidly growing Mycobacterium species.</title>
        <authorList>
            <person name="Katahira K."/>
            <person name="Gotou Y."/>
            <person name="Iida K."/>
            <person name="Ogura Y."/>
            <person name="Hayashi T."/>
        </authorList>
    </citation>
    <scope>NUCLEOTIDE SEQUENCE [LARGE SCALE GENOMIC DNA]</scope>
    <source>
        <strain evidence="2">JCM6368</strain>
    </source>
</reference>
<comment type="caution">
    <text evidence="1">The sequence shown here is derived from an EMBL/GenBank/DDBJ whole genome shotgun (WGS) entry which is preliminary data.</text>
</comment>
<evidence type="ECO:0000313" key="1">
    <source>
        <dbReference type="EMBL" id="GAT01915.1"/>
    </source>
</evidence>
<name>A0A124E438_MYCFO</name>
<dbReference type="EMBL" id="BCSZ01000020">
    <property type="protein sequence ID" value="GAT01915.1"/>
    <property type="molecule type" value="Genomic_DNA"/>
</dbReference>
<reference evidence="1 2" key="1">
    <citation type="journal article" date="2016" name="Genome Announc.">
        <title>Draft Genome Sequences of Five Rapidly Growing Mycobacterium Species, M. thermoresistibile, M. fortuitum subsp. acetamidolyticum, M. canariasense, M. brisbanense, and M. novocastrense.</title>
        <authorList>
            <person name="Katahira K."/>
            <person name="Ogura Y."/>
            <person name="Gotoh Y."/>
            <person name="Hayashi T."/>
        </authorList>
    </citation>
    <scope>NUCLEOTIDE SEQUENCE [LARGE SCALE GENOMIC DNA]</scope>
    <source>
        <strain evidence="1 2">JCM6368</strain>
    </source>
</reference>
<proteinExistence type="predicted"/>
<accession>A0A124E438</accession>
<dbReference type="RefSeq" id="WP_061263213.1">
    <property type="nucleotide sequence ID" value="NZ_BCSZ01000020.1"/>
</dbReference>
<protein>
    <submittedName>
        <fullName evidence="1">Uncharacterized protein</fullName>
    </submittedName>
</protein>
<evidence type="ECO:0000313" key="2">
    <source>
        <dbReference type="Proteomes" id="UP000069705"/>
    </source>
</evidence>
<dbReference type="AlphaFoldDB" id="A0A124E438"/>